<dbReference type="AlphaFoldDB" id="A0A2Z4XXC1"/>
<keyword evidence="1" id="KW-0472">Membrane</keyword>
<dbReference type="RefSeq" id="WP_112869704.1">
    <property type="nucleotide sequence ID" value="NZ_CP021781.1"/>
</dbReference>
<feature type="transmembrane region" description="Helical" evidence="1">
    <location>
        <begin position="318"/>
        <end position="340"/>
    </location>
</feature>
<dbReference type="InterPro" id="IPR043968">
    <property type="entry name" value="SGNH"/>
</dbReference>
<dbReference type="GO" id="GO:0016747">
    <property type="term" value="F:acyltransferase activity, transferring groups other than amino-acyl groups"/>
    <property type="evidence" value="ECO:0007669"/>
    <property type="project" value="InterPro"/>
</dbReference>
<evidence type="ECO:0000313" key="5">
    <source>
        <dbReference type="EMBL" id="QIW11763.1"/>
    </source>
</evidence>
<proteinExistence type="predicted"/>
<keyword evidence="4" id="KW-0808">Transferase</keyword>
<evidence type="ECO:0000256" key="1">
    <source>
        <dbReference type="SAM" id="Phobius"/>
    </source>
</evidence>
<feature type="transmembrane region" description="Helical" evidence="1">
    <location>
        <begin position="103"/>
        <end position="121"/>
    </location>
</feature>
<feature type="transmembrane region" description="Helical" evidence="1">
    <location>
        <begin position="352"/>
        <end position="377"/>
    </location>
</feature>
<protein>
    <submittedName>
        <fullName evidence="4">Acyltransferase</fullName>
    </submittedName>
</protein>
<keyword evidence="1" id="KW-0812">Transmembrane</keyword>
<dbReference type="PANTHER" id="PTHR23028">
    <property type="entry name" value="ACETYLTRANSFERASE"/>
    <property type="match status" value="1"/>
</dbReference>
<organism evidence="4 6">
    <name type="scientific">Francisella adeliensis</name>
    <dbReference type="NCBI Taxonomy" id="2007306"/>
    <lineage>
        <taxon>Bacteria</taxon>
        <taxon>Pseudomonadati</taxon>
        <taxon>Pseudomonadota</taxon>
        <taxon>Gammaproteobacteria</taxon>
        <taxon>Thiotrichales</taxon>
        <taxon>Francisellaceae</taxon>
        <taxon>Francisella</taxon>
    </lineage>
</organism>
<dbReference type="Proteomes" id="UP000681131">
    <property type="component" value="Chromosome"/>
</dbReference>
<feature type="transmembrane region" description="Helical" evidence="1">
    <location>
        <begin position="255"/>
        <end position="272"/>
    </location>
</feature>
<dbReference type="InterPro" id="IPR050879">
    <property type="entry name" value="Acyltransferase_3"/>
</dbReference>
<evidence type="ECO:0000259" key="2">
    <source>
        <dbReference type="Pfam" id="PF01757"/>
    </source>
</evidence>
<reference evidence="4 6" key="1">
    <citation type="submission" date="2017-06" db="EMBL/GenBank/DDBJ databases">
        <title>Complete genome of Francisella adeliensis.</title>
        <authorList>
            <person name="Vallesi A."/>
            <person name="Sjodin A."/>
        </authorList>
    </citation>
    <scope>NUCLEOTIDE SEQUENCE [LARGE SCALE GENOMIC DNA]</scope>
    <source>
        <strain evidence="4 6">FDC440</strain>
    </source>
</reference>
<dbReference type="Pfam" id="PF01757">
    <property type="entry name" value="Acyl_transf_3"/>
    <property type="match status" value="1"/>
</dbReference>
<keyword evidence="1" id="KW-1133">Transmembrane helix</keyword>
<feature type="transmembrane region" description="Helical" evidence="1">
    <location>
        <begin position="7"/>
        <end position="25"/>
    </location>
</feature>
<dbReference type="KEGG" id="fad:CDH04_03485"/>
<dbReference type="GO" id="GO:0009103">
    <property type="term" value="P:lipopolysaccharide biosynthetic process"/>
    <property type="evidence" value="ECO:0007669"/>
    <property type="project" value="TreeGrafter"/>
</dbReference>
<dbReference type="GO" id="GO:0016020">
    <property type="term" value="C:membrane"/>
    <property type="evidence" value="ECO:0007669"/>
    <property type="project" value="TreeGrafter"/>
</dbReference>
<keyword evidence="7" id="KW-1185">Reference proteome</keyword>
<dbReference type="Proteomes" id="UP000251120">
    <property type="component" value="Chromosome"/>
</dbReference>
<feature type="domain" description="SGNH" evidence="3">
    <location>
        <begin position="421"/>
        <end position="642"/>
    </location>
</feature>
<reference evidence="5 7" key="2">
    <citation type="submission" date="2019-08" db="EMBL/GenBank/DDBJ databases">
        <title>Complete genome sequences of Francisella adeliensis (FSC1325 and FSC1326).</title>
        <authorList>
            <person name="Ohrman C."/>
            <person name="Uneklint I."/>
            <person name="Vallesi A."/>
            <person name="Karlsson L."/>
            <person name="Sjodin A."/>
        </authorList>
    </citation>
    <scope>NUCLEOTIDE SEQUENCE [LARGE SCALE GENOMIC DNA]</scope>
    <source>
        <strain evidence="5 7">FSC1325</strain>
    </source>
</reference>
<evidence type="ECO:0000313" key="4">
    <source>
        <dbReference type="EMBL" id="AXA33531.1"/>
    </source>
</evidence>
<sequence>MQYRKDIDGLRAFAVISVVLFHLNISWVKSGFLGVDIFFVISGYLITTIVIRDLENQMFSIKNFYLRRIRRILPALIVVLLFSTFFAWLILLPQDLVNYSESATSAIASFSNLFFFIKLDFGYFGADSATIPLLHTWSLGVEEQFYIVWPVILAVMYKAKISGRKSLLTISTILFTISILFFLSVNSNIYILNSQRWYYFPLHRAFELLFGCILSIILVKYKAYSSNKTLLNTLSVIAAICLITPVYFVEVPFPSYWTIVACLGASLFIYSGSGEVKPFCNRLLSFKPFVAIGLISYSLYLWHWPIIAFVNYLSIDKTSLVCFAILVISILIATLSYLFVEKPFRYKYKFNFSKSVLFLWILPIIFFAAFCLSAKYLNIGFNQPKTNQNTLTYSYKFDSIDNNKCFLMRQSTELYSKQLPNPKYCTFGDADSKQTNYLIIGDSHARSEVPMLQIWLKNVNQKAFVVTQKTTPFLYNLANIIEGVSAPDRNNAIKNLIKSKKYKYVVLSGEWSKDIYSDYINSLKQSVKLIIDNGSIPILILDTPILSPSMNNLCSLEKQSLPFLFKENACQLDVNYVSQQQQSFISLVGKIKKDYPQLIVIDPKKALCNDKYCNTEIDNTPIYADSNHLNYIGSELLGKEYLKKFGNPLKNI</sequence>
<feature type="transmembrane region" description="Helical" evidence="1">
    <location>
        <begin position="72"/>
        <end position="91"/>
    </location>
</feature>
<evidence type="ECO:0000313" key="6">
    <source>
        <dbReference type="Proteomes" id="UP000251120"/>
    </source>
</evidence>
<feature type="transmembrane region" description="Helical" evidence="1">
    <location>
        <begin position="230"/>
        <end position="249"/>
    </location>
</feature>
<feature type="domain" description="Acyltransferase 3" evidence="2">
    <location>
        <begin position="5"/>
        <end position="336"/>
    </location>
</feature>
<accession>A0A2Z4XXC1</accession>
<feature type="transmembrane region" description="Helical" evidence="1">
    <location>
        <begin position="166"/>
        <end position="185"/>
    </location>
</feature>
<feature type="transmembrane region" description="Helical" evidence="1">
    <location>
        <begin position="284"/>
        <end position="306"/>
    </location>
</feature>
<dbReference type="EMBL" id="CP021781">
    <property type="protein sequence ID" value="AXA33531.1"/>
    <property type="molecule type" value="Genomic_DNA"/>
</dbReference>
<dbReference type="OrthoDB" id="9767863at2"/>
<feature type="transmembrane region" description="Helical" evidence="1">
    <location>
        <begin position="31"/>
        <end position="51"/>
    </location>
</feature>
<dbReference type="InterPro" id="IPR002656">
    <property type="entry name" value="Acyl_transf_3_dom"/>
</dbReference>
<dbReference type="EMBL" id="CP043424">
    <property type="protein sequence ID" value="QIW11763.1"/>
    <property type="molecule type" value="Genomic_DNA"/>
</dbReference>
<gene>
    <name evidence="4" type="ORF">CDH04_03485</name>
    <name evidence="5" type="ORF">FZC43_03485</name>
</gene>
<evidence type="ECO:0000313" key="7">
    <source>
        <dbReference type="Proteomes" id="UP000681131"/>
    </source>
</evidence>
<dbReference type="Pfam" id="PF19040">
    <property type="entry name" value="SGNH"/>
    <property type="match status" value="1"/>
</dbReference>
<dbReference type="PANTHER" id="PTHR23028:SF53">
    <property type="entry name" value="ACYL_TRANSF_3 DOMAIN-CONTAINING PROTEIN"/>
    <property type="match status" value="1"/>
</dbReference>
<feature type="transmembrane region" description="Helical" evidence="1">
    <location>
        <begin position="197"/>
        <end position="218"/>
    </location>
</feature>
<evidence type="ECO:0000259" key="3">
    <source>
        <dbReference type="Pfam" id="PF19040"/>
    </source>
</evidence>
<name>A0A2Z4XXC1_9GAMM</name>
<keyword evidence="4" id="KW-0012">Acyltransferase</keyword>